<accession>A0ABW1BP34</accession>
<sequence length="233" mass="23578">MGIGLTTDHRALAGSVRGLAERGADHGALARQGVLGLHLPEERGGQGYGLLELCVALEALGELRVPGPYLPTVLAAAAAARSPAAKDLTDGLANGSLTATVVLPVTDGLAGTEVLPVTDGSAGPEVLPVTDGSAAPVMPVTGGPAAPVCLSQTAPPPQSRPSQAVPPPRPGRATSPALCHPARTAGPPCSRSGRRGLICFWCRWVRTAGRCSIAGMSWRSPPQVSTWTVTCAL</sequence>
<gene>
    <name evidence="3" type="ORF">ACFPUY_05695</name>
</gene>
<dbReference type="RefSeq" id="WP_219543204.1">
    <property type="nucleotide sequence ID" value="NZ_JAHKRN010000002.1"/>
</dbReference>
<feature type="domain" description="Acyl-CoA dehydrogenase/oxidase N-terminal" evidence="2">
    <location>
        <begin position="28"/>
        <end position="66"/>
    </location>
</feature>
<proteinExistence type="predicted"/>
<dbReference type="InterPro" id="IPR013786">
    <property type="entry name" value="AcylCoA_DH/ox_N"/>
</dbReference>
<dbReference type="Proteomes" id="UP001596096">
    <property type="component" value="Unassembled WGS sequence"/>
</dbReference>
<evidence type="ECO:0000313" key="4">
    <source>
        <dbReference type="Proteomes" id="UP001596096"/>
    </source>
</evidence>
<dbReference type="EMBL" id="JBHSNW010000002">
    <property type="protein sequence ID" value="MFC5814566.1"/>
    <property type="molecule type" value="Genomic_DNA"/>
</dbReference>
<name>A0ABW1BP34_9ACTN</name>
<feature type="region of interest" description="Disordered" evidence="1">
    <location>
        <begin position="146"/>
        <end position="190"/>
    </location>
</feature>
<dbReference type="Pfam" id="PF02771">
    <property type="entry name" value="Acyl-CoA_dh_N"/>
    <property type="match status" value="1"/>
</dbReference>
<organism evidence="3 4">
    <name type="scientific">Nonomuraea harbinensis</name>
    <dbReference type="NCBI Taxonomy" id="1286938"/>
    <lineage>
        <taxon>Bacteria</taxon>
        <taxon>Bacillati</taxon>
        <taxon>Actinomycetota</taxon>
        <taxon>Actinomycetes</taxon>
        <taxon>Streptosporangiales</taxon>
        <taxon>Streptosporangiaceae</taxon>
        <taxon>Nonomuraea</taxon>
    </lineage>
</organism>
<evidence type="ECO:0000259" key="2">
    <source>
        <dbReference type="Pfam" id="PF02771"/>
    </source>
</evidence>
<reference evidence="4" key="1">
    <citation type="journal article" date="2019" name="Int. J. Syst. Evol. Microbiol.">
        <title>The Global Catalogue of Microorganisms (GCM) 10K type strain sequencing project: providing services to taxonomists for standard genome sequencing and annotation.</title>
        <authorList>
            <consortium name="The Broad Institute Genomics Platform"/>
            <consortium name="The Broad Institute Genome Sequencing Center for Infectious Disease"/>
            <person name="Wu L."/>
            <person name="Ma J."/>
        </authorList>
    </citation>
    <scope>NUCLEOTIDE SEQUENCE [LARGE SCALE GENOMIC DNA]</scope>
    <source>
        <strain evidence="4">CGMCC 4.7106</strain>
    </source>
</reference>
<feature type="compositionally biased region" description="Pro residues" evidence="1">
    <location>
        <begin position="154"/>
        <end position="170"/>
    </location>
</feature>
<protein>
    <submittedName>
        <fullName evidence="3">Acyl-CoA dehydrogenase family protein</fullName>
    </submittedName>
</protein>
<keyword evidence="4" id="KW-1185">Reference proteome</keyword>
<evidence type="ECO:0000313" key="3">
    <source>
        <dbReference type="EMBL" id="MFC5814566.1"/>
    </source>
</evidence>
<comment type="caution">
    <text evidence="3">The sequence shown here is derived from an EMBL/GenBank/DDBJ whole genome shotgun (WGS) entry which is preliminary data.</text>
</comment>
<evidence type="ECO:0000256" key="1">
    <source>
        <dbReference type="SAM" id="MobiDB-lite"/>
    </source>
</evidence>